<feature type="transmembrane region" description="Helical" evidence="1">
    <location>
        <begin position="55"/>
        <end position="73"/>
    </location>
</feature>
<evidence type="ECO:0000256" key="1">
    <source>
        <dbReference type="SAM" id="Phobius"/>
    </source>
</evidence>
<feature type="transmembrane region" description="Helical" evidence="1">
    <location>
        <begin position="342"/>
        <end position="360"/>
    </location>
</feature>
<reference evidence="3" key="1">
    <citation type="submission" date="2022-11" db="UniProtKB">
        <authorList>
            <consortium name="WormBaseParasite"/>
        </authorList>
    </citation>
    <scope>IDENTIFICATION</scope>
</reference>
<dbReference type="Proteomes" id="UP000887565">
    <property type="component" value="Unplaced"/>
</dbReference>
<proteinExistence type="predicted"/>
<evidence type="ECO:0000313" key="2">
    <source>
        <dbReference type="Proteomes" id="UP000887565"/>
    </source>
</evidence>
<name>A0A915KHY9_ROMCU</name>
<sequence length="382" mass="43012">MSRVCNLIPRACLIPWIIATVLYLYAVVPASFTASLCLPYCHVTFLGVASTLNDIIYLMLALQASTCAAYFLISWQNKRHLNAFTLTSKSHDLSARFALWANVNATRWMIPVSVFHCVFQALINASAASFREYFKGFSTFYLSYLSILFCALAFEAVSHPLLCIRNNEFFQRLLHSAHPSFIHIPFIKQLFYGSIVLNKVGQNFSINRAQPQNNDPVQETAVVNGFQVNTDSDRGCVPPLPLHTHTKPIAGAKRIVQYQANPEKFADTLNKYWSKAANTRIFLNCGGGIPTRVRWFFVNCNLAYILRSVNLLYKASYHIIVLCLGGVELAYVSYKICICSEFLFIVGFYAGYLGIFFSSLERLYATCNLAAKDKAGWTIGLW</sequence>
<feature type="transmembrane region" description="Helical" evidence="1">
    <location>
        <begin position="315"/>
        <end position="336"/>
    </location>
</feature>
<accession>A0A915KHY9</accession>
<keyword evidence="1" id="KW-1133">Transmembrane helix</keyword>
<dbReference type="WBParaSite" id="nRc.2.0.1.t37616-RA">
    <property type="protein sequence ID" value="nRc.2.0.1.t37616-RA"/>
    <property type="gene ID" value="nRc.2.0.1.g37616"/>
</dbReference>
<organism evidence="2 3">
    <name type="scientific">Romanomermis culicivorax</name>
    <name type="common">Nematode worm</name>
    <dbReference type="NCBI Taxonomy" id="13658"/>
    <lineage>
        <taxon>Eukaryota</taxon>
        <taxon>Metazoa</taxon>
        <taxon>Ecdysozoa</taxon>
        <taxon>Nematoda</taxon>
        <taxon>Enoplea</taxon>
        <taxon>Dorylaimia</taxon>
        <taxon>Mermithida</taxon>
        <taxon>Mermithoidea</taxon>
        <taxon>Mermithidae</taxon>
        <taxon>Romanomermis</taxon>
    </lineage>
</organism>
<feature type="transmembrane region" description="Helical" evidence="1">
    <location>
        <begin position="12"/>
        <end position="35"/>
    </location>
</feature>
<feature type="transmembrane region" description="Helical" evidence="1">
    <location>
        <begin position="142"/>
        <end position="164"/>
    </location>
</feature>
<dbReference type="AlphaFoldDB" id="A0A915KHY9"/>
<protein>
    <submittedName>
        <fullName evidence="3">Gustatory receptor</fullName>
    </submittedName>
</protein>
<evidence type="ECO:0000313" key="3">
    <source>
        <dbReference type="WBParaSite" id="nRc.2.0.1.t37616-RA"/>
    </source>
</evidence>
<keyword evidence="1" id="KW-0472">Membrane</keyword>
<keyword evidence="2" id="KW-1185">Reference proteome</keyword>
<feature type="transmembrane region" description="Helical" evidence="1">
    <location>
        <begin position="108"/>
        <end position="130"/>
    </location>
</feature>
<keyword evidence="1" id="KW-0812">Transmembrane</keyword>